<keyword evidence="2" id="KW-1185">Reference proteome</keyword>
<sequence>MVLDLAGVSLPLLGGGGGSGGGGRSGGRDAREGGQARRCHVGVASVHGTVLHDHVAAAGARGERGRRAGERGGVRWSWRFRVAVTALWCRRGVPCCWWAWLPGSTVPPPAPPLAVPSKRATMGRSPVPATAAAAVLVLAATRGGSCPPGGRLRAGQEVVTGVKKCGGGA</sequence>
<proteinExistence type="predicted"/>
<dbReference type="Proteomes" id="UP000798662">
    <property type="component" value="Chromosome 2"/>
</dbReference>
<evidence type="ECO:0000313" key="2">
    <source>
        <dbReference type="Proteomes" id="UP000798662"/>
    </source>
</evidence>
<name>A0ACC3C6J9_PYRYE</name>
<gene>
    <name evidence="1" type="ORF">I4F81_008130</name>
</gene>
<reference evidence="1" key="1">
    <citation type="submission" date="2019-11" db="EMBL/GenBank/DDBJ databases">
        <title>Nori genome reveals adaptations in red seaweeds to the harsh intertidal environment.</title>
        <authorList>
            <person name="Wang D."/>
            <person name="Mao Y."/>
        </authorList>
    </citation>
    <scope>NUCLEOTIDE SEQUENCE</scope>
    <source>
        <tissue evidence="1">Gametophyte</tissue>
    </source>
</reference>
<evidence type="ECO:0000313" key="1">
    <source>
        <dbReference type="EMBL" id="KAK1865601.1"/>
    </source>
</evidence>
<accession>A0ACC3C6J9</accession>
<comment type="caution">
    <text evidence="1">The sequence shown here is derived from an EMBL/GenBank/DDBJ whole genome shotgun (WGS) entry which is preliminary data.</text>
</comment>
<organism evidence="1 2">
    <name type="scientific">Pyropia yezoensis</name>
    <name type="common">Susabi-nori</name>
    <name type="synonym">Porphyra yezoensis</name>
    <dbReference type="NCBI Taxonomy" id="2788"/>
    <lineage>
        <taxon>Eukaryota</taxon>
        <taxon>Rhodophyta</taxon>
        <taxon>Bangiophyceae</taxon>
        <taxon>Bangiales</taxon>
        <taxon>Bangiaceae</taxon>
        <taxon>Pyropia</taxon>
    </lineage>
</organism>
<dbReference type="EMBL" id="CM020619">
    <property type="protein sequence ID" value="KAK1865601.1"/>
    <property type="molecule type" value="Genomic_DNA"/>
</dbReference>
<protein>
    <submittedName>
        <fullName evidence="1">Uncharacterized protein</fullName>
    </submittedName>
</protein>